<dbReference type="InterPro" id="IPR001828">
    <property type="entry name" value="ANF_lig-bd_rcpt"/>
</dbReference>
<keyword evidence="9" id="KW-1071">Ligand-gated ion channel</keyword>
<gene>
    <name evidence="14" type="ORF">DILT_LOCUS2268</name>
</gene>
<sequence>MHTNSATYGLWLISFLRLAILALCDTQEVNVGFILEGPAERETTVIQKAITAANRKLAELLSGQSHQVTLAPLIKHIDPRNAFAATKAACDLLMDQVITVFGPESTLASTRVLWVAQKYSIPYVVVQWGDDEPLHNYSINLHPSYNEVGRVLRRFIEEAEDWTHLGIIYADDEGLEKFESLLTYFKGEVMMRKWDTNDMEHKYVIKYFRTTMSQFRFVVDIPQSEIPDFLDLIAEYNMTNQYYSYIFTDWDTQFLDPKAFAVDKGANFSAIALTNIVGQQYQPPPHQDINRQAAPKTGVASEPGAANGRESLTHYLLLYDTLHLLAVGISRFISTTSLAIQPPSGLSCSSGDTWSQGTTILESIKSVGPDDVNGFTGRILFDEHGRRKGVNISVLEINREGFQEFGYWNEIDEFVVTKKFAETQAEIQKELKGQTLRVTTLEDTPFIMYKGNLTATGEKSVDPKDWHGFCIDLLNECAAMLHFNYTVHPAADGSYGRAQIIDGVEIWDGIIGDLQFKILEIAN</sequence>
<dbReference type="Proteomes" id="UP000281553">
    <property type="component" value="Unassembled WGS sequence"/>
</dbReference>
<protein>
    <recommendedName>
        <fullName evidence="13">Ionotropic glutamate receptor L-glutamate and glycine-binding domain-containing protein</fullName>
    </recommendedName>
</protein>
<dbReference type="Gene3D" id="3.40.50.2300">
    <property type="match status" value="2"/>
</dbReference>
<keyword evidence="6" id="KW-0472">Membrane</keyword>
<comment type="subcellular location">
    <subcellularLocation>
        <location evidence="1">Membrane</location>
        <topology evidence="1">Multi-pass membrane protein</topology>
    </subcellularLocation>
</comment>
<dbReference type="SUPFAM" id="SSF53850">
    <property type="entry name" value="Periplasmic binding protein-like II"/>
    <property type="match status" value="1"/>
</dbReference>
<keyword evidence="12" id="KW-0732">Signal</keyword>
<evidence type="ECO:0000256" key="8">
    <source>
        <dbReference type="ARBA" id="ARBA00023180"/>
    </source>
</evidence>
<dbReference type="Gene3D" id="3.40.190.10">
    <property type="entry name" value="Periplasmic binding protein-like II"/>
    <property type="match status" value="1"/>
</dbReference>
<dbReference type="Pfam" id="PF10613">
    <property type="entry name" value="Lig_chan-Glu_bd"/>
    <property type="match status" value="1"/>
</dbReference>
<keyword evidence="7" id="KW-0675">Receptor</keyword>
<evidence type="ECO:0000256" key="6">
    <source>
        <dbReference type="ARBA" id="ARBA00023136"/>
    </source>
</evidence>
<accession>A0A3P6TWC2</accession>
<evidence type="ECO:0000256" key="12">
    <source>
        <dbReference type="SAM" id="SignalP"/>
    </source>
</evidence>
<keyword evidence="4" id="KW-1133">Transmembrane helix</keyword>
<evidence type="ECO:0000256" key="3">
    <source>
        <dbReference type="ARBA" id="ARBA00022692"/>
    </source>
</evidence>
<organism evidence="14 15">
    <name type="scientific">Dibothriocephalus latus</name>
    <name type="common">Fish tapeworm</name>
    <name type="synonym">Diphyllobothrium latum</name>
    <dbReference type="NCBI Taxonomy" id="60516"/>
    <lineage>
        <taxon>Eukaryota</taxon>
        <taxon>Metazoa</taxon>
        <taxon>Spiralia</taxon>
        <taxon>Lophotrochozoa</taxon>
        <taxon>Platyhelminthes</taxon>
        <taxon>Cestoda</taxon>
        <taxon>Eucestoda</taxon>
        <taxon>Diphyllobothriidea</taxon>
        <taxon>Diphyllobothriidae</taxon>
        <taxon>Dibothriocephalus</taxon>
    </lineage>
</organism>
<evidence type="ECO:0000259" key="13">
    <source>
        <dbReference type="SMART" id="SM00918"/>
    </source>
</evidence>
<feature type="signal peptide" evidence="12">
    <location>
        <begin position="1"/>
        <end position="26"/>
    </location>
</feature>
<keyword evidence="2" id="KW-0813">Transport</keyword>
<dbReference type="GO" id="GO:0015276">
    <property type="term" value="F:ligand-gated monoatomic ion channel activity"/>
    <property type="evidence" value="ECO:0007669"/>
    <property type="project" value="InterPro"/>
</dbReference>
<keyword evidence="10" id="KW-0407">Ion channel</keyword>
<evidence type="ECO:0000256" key="4">
    <source>
        <dbReference type="ARBA" id="ARBA00022989"/>
    </source>
</evidence>
<evidence type="ECO:0000313" key="15">
    <source>
        <dbReference type="Proteomes" id="UP000281553"/>
    </source>
</evidence>
<evidence type="ECO:0000256" key="2">
    <source>
        <dbReference type="ARBA" id="ARBA00022448"/>
    </source>
</evidence>
<evidence type="ECO:0000256" key="7">
    <source>
        <dbReference type="ARBA" id="ARBA00023170"/>
    </source>
</evidence>
<evidence type="ECO:0000313" key="14">
    <source>
        <dbReference type="EMBL" id="VDK70678.1"/>
    </source>
</evidence>
<evidence type="ECO:0000256" key="9">
    <source>
        <dbReference type="ARBA" id="ARBA00023286"/>
    </source>
</evidence>
<evidence type="ECO:0000256" key="5">
    <source>
        <dbReference type="ARBA" id="ARBA00023065"/>
    </source>
</evidence>
<dbReference type="InterPro" id="IPR015683">
    <property type="entry name" value="Ionotropic_Glu_rcpt"/>
</dbReference>
<dbReference type="Pfam" id="PF01094">
    <property type="entry name" value="ANF_receptor"/>
    <property type="match status" value="1"/>
</dbReference>
<keyword evidence="15" id="KW-1185">Reference proteome</keyword>
<dbReference type="InterPro" id="IPR028082">
    <property type="entry name" value="Peripla_BP_I"/>
</dbReference>
<evidence type="ECO:0000256" key="11">
    <source>
        <dbReference type="SAM" id="MobiDB-lite"/>
    </source>
</evidence>
<keyword evidence="8" id="KW-0325">Glycoprotein</keyword>
<keyword evidence="5" id="KW-0406">Ion transport</keyword>
<dbReference type="EMBL" id="UYRU01041868">
    <property type="protein sequence ID" value="VDK70678.1"/>
    <property type="molecule type" value="Genomic_DNA"/>
</dbReference>
<dbReference type="SUPFAM" id="SSF53822">
    <property type="entry name" value="Periplasmic binding protein-like I"/>
    <property type="match status" value="1"/>
</dbReference>
<evidence type="ECO:0000256" key="10">
    <source>
        <dbReference type="ARBA" id="ARBA00023303"/>
    </source>
</evidence>
<dbReference type="PANTHER" id="PTHR18966">
    <property type="entry name" value="IONOTROPIC GLUTAMATE RECEPTOR"/>
    <property type="match status" value="1"/>
</dbReference>
<dbReference type="AlphaFoldDB" id="A0A3P6TWC2"/>
<dbReference type="GO" id="GO:0016020">
    <property type="term" value="C:membrane"/>
    <property type="evidence" value="ECO:0007669"/>
    <property type="project" value="UniProtKB-SubCell"/>
</dbReference>
<dbReference type="SMART" id="SM00918">
    <property type="entry name" value="Lig_chan-Glu_bd"/>
    <property type="match status" value="1"/>
</dbReference>
<keyword evidence="3" id="KW-0812">Transmembrane</keyword>
<evidence type="ECO:0000256" key="1">
    <source>
        <dbReference type="ARBA" id="ARBA00004141"/>
    </source>
</evidence>
<feature type="region of interest" description="Disordered" evidence="11">
    <location>
        <begin position="282"/>
        <end position="304"/>
    </location>
</feature>
<name>A0A3P6TWC2_DIBLA</name>
<feature type="chain" id="PRO_5018039135" description="Ionotropic glutamate receptor L-glutamate and glycine-binding domain-containing protein" evidence="12">
    <location>
        <begin position="27"/>
        <end position="523"/>
    </location>
</feature>
<proteinExistence type="predicted"/>
<feature type="domain" description="Ionotropic glutamate receptor L-glutamate and glycine-binding" evidence="13">
    <location>
        <begin position="445"/>
        <end position="516"/>
    </location>
</feature>
<reference evidence="14 15" key="1">
    <citation type="submission" date="2018-11" db="EMBL/GenBank/DDBJ databases">
        <authorList>
            <consortium name="Pathogen Informatics"/>
        </authorList>
    </citation>
    <scope>NUCLEOTIDE SEQUENCE [LARGE SCALE GENOMIC DNA]</scope>
</reference>
<dbReference type="InterPro" id="IPR019594">
    <property type="entry name" value="Glu/Gly-bd"/>
</dbReference>
<dbReference type="OrthoDB" id="5984008at2759"/>